<dbReference type="EMBL" id="AB375404">
    <property type="protein sequence ID" value="BAG50536.1"/>
    <property type="molecule type" value="mRNA"/>
</dbReference>
<evidence type="ECO:0000313" key="4">
    <source>
        <dbReference type="Proteomes" id="UP000000437"/>
    </source>
</evidence>
<dbReference type="GeneTree" id="ENSGT00990000209912"/>
<evidence type="ECO:0000256" key="1">
    <source>
        <dbReference type="SAM" id="SignalP"/>
    </source>
</evidence>
<dbReference type="Proteomes" id="UP000000437">
    <property type="component" value="Chromosome 21"/>
</dbReference>
<reference evidence="5" key="9">
    <citation type="journal article" date="2022" name="Front. Microbiol.">
        <title>Evaluation of phages and liposomes as combination therapy to counteract Pseudomonas aeruginosa infection in wild-type and CFTR-null models.</title>
        <authorList>
            <person name="Cafora M."/>
            <person name="Poerio N."/>
            <person name="Forti F."/>
            <person name="Loberto N."/>
            <person name="Pin D."/>
            <person name="Bassi R."/>
            <person name="Aureli M."/>
            <person name="Briani F."/>
            <person name="Pistocchi A."/>
            <person name="Fraziano M."/>
        </authorList>
    </citation>
    <scope>NUCLEOTIDE SEQUENCE</scope>
</reference>
<reference evidence="5" key="13">
    <citation type="submission" date="2025-04" db="UniProtKB">
        <authorList>
            <consortium name="RefSeq"/>
        </authorList>
    </citation>
    <scope>IDENTIFICATION</scope>
</reference>
<reference evidence="5" key="2">
    <citation type="journal article" date="2009" name="J. Immunol.">
        <title>CD154-CD40 interactions are essential for thymus-dependent antibody production in zebrafish: insights into the origin of costimulatory pathway in helper T cell-regulated adaptive immunity in early vertebrates.</title>
        <authorList>
            <person name="Gong Y.F."/>
            <person name="Xiang L.X."/>
            <person name="Shao J.Z."/>
        </authorList>
    </citation>
    <scope>NUCLEOTIDE SEQUENCE</scope>
</reference>
<protein>
    <submittedName>
        <fullName evidence="3">Interleukin 13</fullName>
    </submittedName>
    <submittedName>
        <fullName evidence="2">Interleukin 4/13A</fullName>
    </submittedName>
    <submittedName>
        <fullName evidence="5">Interleukin-13 precursor</fullName>
    </submittedName>
</protein>
<evidence type="ECO:0000313" key="2">
    <source>
        <dbReference type="EMBL" id="BAG50536.1"/>
    </source>
</evidence>
<reference evidence="2 5" key="1">
    <citation type="journal article" date="2008" name="Immunogenetics">
        <title>Comprehensive clarification of two paralogous interleukin 4/13 loci in teleost fish.</title>
        <authorList>
            <person name="Ohtani M."/>
            <person name="Hayashi N."/>
            <person name="Hashimoto K."/>
            <person name="Nakanishi T."/>
            <person name="Dijkstra J.M."/>
        </authorList>
    </citation>
    <scope>NUCLEOTIDE SEQUENCE</scope>
    <source>
        <tissue evidence="2">Kidney</tissue>
    </source>
</reference>
<reference evidence="3" key="5">
    <citation type="submission" date="2012-02" db="UniProtKB">
        <authorList>
            <consortium name="Ensembl"/>
        </authorList>
    </citation>
    <scope>IDENTIFICATION</scope>
    <source>
        <strain evidence="3">Tuebingen</strain>
    </source>
</reference>
<dbReference type="OMA" id="RTDKKLM"/>
<keyword evidence="1 5" id="KW-0732">Signal</keyword>
<dbReference type="GO" id="GO:0071222">
    <property type="term" value="P:cellular response to lipopolysaccharide"/>
    <property type="evidence" value="ECO:0000314"/>
    <property type="project" value="ZFIN"/>
</dbReference>
<reference evidence="5" key="10">
    <citation type="journal article" date="2022" name="J. Immunol.">
        <title>Zbtb46 Controls Dendritic Cell Activation by Reprogramming Epigenetic Regulation of cd80/86 and cd40 Costimulatory Signals in a Zebrafish Model.</title>
        <authorList>
            <person name="Shao T."/>
            <person name="Ji J.F."/>
            <person name="Zheng J.Y."/>
            <person name="Li C."/>
            <person name="Zhu L.Y."/>
            <person name="Fan D.D."/>
            <person name="Lin A.F."/>
            <person name="Xiang L.X."/>
            <person name="Shao J.Z."/>
        </authorList>
    </citation>
    <scope>NUCLEOTIDE SEQUENCE</scope>
</reference>
<reference evidence="5" key="8">
    <citation type="journal article" date="2022" name="Cell. Death. Discov.">
        <title>Loss of Ripk3 attenuated neutrophil accumulation in a lipopolysaccharide-induced zebrafish inflammatory model.</title>
        <authorList>
            <person name="Wen W."/>
            <person name="Chen J."/>
            <person name="Zhou Y."/>
            <person name="Li G."/>
            <person name="Zhang Y."/>
        </authorList>
    </citation>
    <scope>NUCLEOTIDE SEQUENCE</scope>
</reference>
<keyword evidence="4" id="KW-1185">Reference proteome</keyword>
<dbReference type="RefSeq" id="NP_001186834.1">
    <property type="nucleotide sequence ID" value="NM_001199905.1"/>
</dbReference>
<evidence type="ECO:0000313" key="6">
    <source>
        <dbReference type="ZFIN" id="ZDB-GENE-100727-2"/>
    </source>
</evidence>
<reference evidence="5" key="11">
    <citation type="journal article" date="2022" name="Mucosal Immunol.">
        <title>Interleukin-10 regulates goblet cell numbers through Notch signaling in the developing zebrafish intestine.</title>
        <authorList>
            <person name="Morales R.A."/>
            <person name="Rabahi S."/>
            <person name="Diaz O.E."/>
            <person name="Salloum Y."/>
            <person name="Kern B.C."/>
            <person name="Westling M."/>
            <person name="Luo X."/>
            <person name="Parigi S.M."/>
            <person name="Monasterio G."/>
            <person name="Das S."/>
            <person name="Hernandez P.P."/>
            <person name="Villablanca E.J."/>
        </authorList>
    </citation>
    <scope>NUCLEOTIDE SEQUENCE</scope>
</reference>
<dbReference type="GO" id="GO:0050728">
    <property type="term" value="P:negative regulation of inflammatory response"/>
    <property type="evidence" value="ECO:0000315"/>
    <property type="project" value="ZFIN"/>
</dbReference>
<evidence type="ECO:0000313" key="5">
    <source>
        <dbReference type="RefSeq" id="NP_001186834.1"/>
    </source>
</evidence>
<feature type="signal peptide" evidence="1">
    <location>
        <begin position="1"/>
        <end position="16"/>
    </location>
</feature>
<organism evidence="2">
    <name type="scientific">Danio rerio</name>
    <name type="common">Zebrafish</name>
    <name type="synonym">Brachydanio rerio</name>
    <dbReference type="NCBI Taxonomy" id="7955"/>
    <lineage>
        <taxon>Eukaryota</taxon>
        <taxon>Metazoa</taxon>
        <taxon>Chordata</taxon>
        <taxon>Craniata</taxon>
        <taxon>Vertebrata</taxon>
        <taxon>Euteleostomi</taxon>
        <taxon>Actinopterygii</taxon>
        <taxon>Neopterygii</taxon>
        <taxon>Teleostei</taxon>
        <taxon>Ostariophysi</taxon>
        <taxon>Cypriniformes</taxon>
        <taxon>Danionidae</taxon>
        <taxon>Danioninae</taxon>
        <taxon>Danio</taxon>
    </lineage>
</organism>
<evidence type="ECO:0000313" key="3">
    <source>
        <dbReference type="Ensembl" id="ENSDARP00000103364"/>
    </source>
</evidence>
<dbReference type="STRING" id="7955.ENSDARP00000103364"/>
<reference evidence="5" key="12">
    <citation type="journal article" date="2023" name="Glia">
        <title>Microglial depletion after brain injury prolongs inflammation and impairs brain repair, adult neurogenesis and pro-regenerative signaling.</title>
        <authorList>
            <person name="Palsamy K."/>
            <person name="Chen J.Y."/>
            <person name="Skaggs K."/>
            <person name="Qadeer Y."/>
            <person name="Connors M."/>
            <person name="Cutler N."/>
            <person name="Richmond J."/>
            <person name="Kommidi V."/>
            <person name="Poles A."/>
            <person name="Affrunti D."/>
            <person name="Powell C."/>
            <person name="Goldman D."/>
            <person name="Parent J.M."/>
        </authorList>
    </citation>
    <scope>NUCLEOTIDE SEQUENCE</scope>
</reference>
<dbReference type="EMBL" id="CT998556">
    <property type="status" value="NOT_ANNOTATED_CDS"/>
    <property type="molecule type" value="Genomic_DNA"/>
</dbReference>
<name>B3IWZ9_DANRE</name>
<dbReference type="ZFIN" id="ZDB-GENE-100727-2">
    <property type="gene designation" value="il13"/>
</dbReference>
<dbReference type="GeneID" id="794053"/>
<feature type="chain" id="PRO_5035035281" evidence="1 5">
    <location>
        <begin position="17"/>
        <end position="157"/>
    </location>
</feature>
<reference evidence="5" key="7">
    <citation type="journal article" date="2014" name="Fish Shellfish Immunol.">
        <title>Th17-like immune response in fish mucosal tissues after administration of live attenuated Vibrio anguillarum via different vaccination routes.</title>
        <authorList>
            <person name="Zhang H."/>
            <person name="Shen B."/>
            <person name="Wu H."/>
            <person name="Gao L."/>
            <person name="Liu Q."/>
            <person name="Wang Q."/>
            <person name="Xiao J."/>
            <person name="Zhang Y."/>
        </authorList>
    </citation>
    <scope>NUCLEOTIDE SEQUENCE</scope>
</reference>
<accession>B3IWZ9</accession>
<dbReference type="OrthoDB" id="8888174at2759"/>
<reference evidence="5" key="3">
    <citation type="journal article" date="2011" name="Fish Shellfish Immunol.">
        <title>Insights into the antibacterial and immunomodulatory functions of the antimicrobial peptide, epinecidin-1, against Vibrio vulnificus infection in zebrafish.</title>
        <authorList>
            <person name="Pan C.Y."/>
            <person name="Wu J.L."/>
            <person name="Hui C.F."/>
            <person name="Lin C.H."/>
            <person name="Chen J.Y."/>
        </authorList>
    </citation>
    <scope>NUCLEOTIDE SEQUENCE</scope>
</reference>
<gene>
    <name evidence="3 5 6" type="primary">il13</name>
    <name evidence="5" type="synonym">il-13</name>
    <name evidence="5" type="synonym">IL-4</name>
    <name evidence="2" type="synonym">IL4/13A</name>
    <name evidence="5" type="synonym">il4/13a</name>
</gene>
<reference evidence="5" key="4">
    <citation type="journal article" date="2012" name="J. Immunol.">
        <title>Essential role of IL-4 and IL-4Ralpha interaction in adaptive immunity of zebrafish: insight into the origin of Th2-like regulatory mechanism in ancient vertebrates.</title>
        <authorList>
            <person name="Zhu L.Y."/>
            <person name="Pan P.P."/>
            <person name="Fang W."/>
            <person name="Shao J.Z."/>
            <person name="Xiang L.X."/>
        </authorList>
    </citation>
    <scope>NUCLEOTIDE SEQUENCE</scope>
</reference>
<dbReference type="AlphaFoldDB" id="B3IWZ9"/>
<dbReference type="AGR" id="ZFIN:ZDB-GENE-100727-2"/>
<sequence>MMKTLLLLACTVFVSGFTLKGTDAMHKTVLKELVTELEAVLVNPPKETKAKEEIFLVDLGKKGSGLKCEHDYFCQAEEEMVKKVSGLSGVKFDPFRTDKKLMRNLNTYNHQDEKNCKKEIRSHAADEDLEEITLDVFLKDLLKCVKNINSQKSPRPS</sequence>
<reference evidence="3 4" key="6">
    <citation type="journal article" date="2013" name="Nature">
        <title>The zebrafish reference genome sequence and its relationship to the human genome.</title>
        <authorList>
            <consortium name="Genome Reference Consortium Zebrafish"/>
            <person name="Howe K."/>
            <person name="Clark M.D."/>
            <person name="Torroja C.F."/>
            <person name="Torrance J."/>
            <person name="Berthelot C."/>
            <person name="Muffato M."/>
            <person name="Collins J.E."/>
            <person name="Humphray S."/>
            <person name="McLaren K."/>
            <person name="Matthews L."/>
            <person name="McLaren S."/>
            <person name="Sealy I."/>
            <person name="Caccamo M."/>
            <person name="Churcher C."/>
            <person name="Scott C."/>
            <person name="Barrett J.C."/>
            <person name="Koch R."/>
            <person name="Rauch G.J."/>
            <person name="White S."/>
            <person name="Chow W."/>
            <person name="Kilian B."/>
            <person name="Quintais L.T."/>
            <person name="Guerra-Assuncao J.A."/>
            <person name="Zhou Y."/>
            <person name="Gu Y."/>
            <person name="Yen J."/>
            <person name="Vogel J.H."/>
            <person name="Eyre T."/>
            <person name="Redmond S."/>
            <person name="Banerjee R."/>
            <person name="Chi J."/>
            <person name="Fu B."/>
            <person name="Langley E."/>
            <person name="Maguire S.F."/>
            <person name="Laird G.K."/>
            <person name="Lloyd D."/>
            <person name="Kenyon E."/>
            <person name="Donaldson S."/>
            <person name="Sehra H."/>
            <person name="Almeida-King J."/>
            <person name="Loveland J."/>
            <person name="Trevanion S."/>
            <person name="Jones M."/>
            <person name="Quail M."/>
            <person name="Willey D."/>
            <person name="Hunt A."/>
            <person name="Burton J."/>
            <person name="Sims S."/>
            <person name="McLay K."/>
            <person name="Plumb B."/>
            <person name="Davis J."/>
            <person name="Clee C."/>
            <person name="Oliver K."/>
            <person name="Clark R."/>
            <person name="Riddle C."/>
            <person name="Elliot D."/>
            <person name="Eliott D."/>
            <person name="Threadgold G."/>
            <person name="Harden G."/>
            <person name="Ware D."/>
            <person name="Begum S."/>
            <person name="Mortimore B."/>
            <person name="Mortimer B."/>
            <person name="Kerry G."/>
            <person name="Heath P."/>
            <person name="Phillimore B."/>
            <person name="Tracey A."/>
            <person name="Corby N."/>
            <person name="Dunn M."/>
            <person name="Johnson C."/>
            <person name="Wood J."/>
            <person name="Clark S."/>
            <person name="Pelan S."/>
            <person name="Griffiths G."/>
            <person name="Smith M."/>
            <person name="Glithero R."/>
            <person name="Howden P."/>
            <person name="Barker N."/>
            <person name="Lloyd C."/>
            <person name="Stevens C."/>
            <person name="Harley J."/>
            <person name="Holt K."/>
            <person name="Panagiotidis G."/>
            <person name="Lovell J."/>
            <person name="Beasley H."/>
            <person name="Henderson C."/>
            <person name="Gordon D."/>
            <person name="Auger K."/>
            <person name="Wright D."/>
            <person name="Collins J."/>
            <person name="Raisen C."/>
            <person name="Dyer L."/>
            <person name="Leung K."/>
            <person name="Robertson L."/>
            <person name="Ambridge K."/>
            <person name="Leongamornlert D."/>
            <person name="McGuire S."/>
            <person name="Gilderthorp R."/>
            <person name="Griffiths C."/>
            <person name="Manthravadi D."/>
            <person name="Nichol S."/>
            <person name="Barker G."/>
            <person name="Whitehead S."/>
            <person name="Kay M."/>
            <person name="Brown J."/>
            <person name="Murnane C."/>
            <person name="Gray E."/>
            <person name="Humphries M."/>
            <person name="Sycamore N."/>
            <person name="Barker D."/>
            <person name="Saunders D."/>
            <person name="Wallis J."/>
            <person name="Babbage A."/>
            <person name="Hammond S."/>
            <person name="Mashreghi-Mohammadi M."/>
            <person name="Barr L."/>
            <person name="Martin S."/>
            <person name="Wray P."/>
            <person name="Ellington A."/>
            <person name="Matthews N."/>
            <person name="Ellwood M."/>
            <person name="Woodmansey R."/>
            <person name="Clark G."/>
            <person name="Cooper J."/>
            <person name="Cooper J."/>
            <person name="Tromans A."/>
            <person name="Grafham D."/>
            <person name="Skuce C."/>
            <person name="Pandian R."/>
            <person name="Andrews R."/>
            <person name="Harrison E."/>
            <person name="Kimberley A."/>
            <person name="Garnett J."/>
            <person name="Fosker N."/>
            <person name="Hall R."/>
            <person name="Garner P."/>
            <person name="Kelly D."/>
            <person name="Bird C."/>
            <person name="Palmer S."/>
            <person name="Gehring I."/>
            <person name="Berger A."/>
            <person name="Dooley C.M."/>
            <person name="Ersan-Urun Z."/>
            <person name="Eser C."/>
            <person name="Geiger H."/>
            <person name="Geisler M."/>
            <person name="Karotki L."/>
            <person name="Kirn A."/>
            <person name="Konantz J."/>
            <person name="Konantz M."/>
            <person name="Oberlander M."/>
            <person name="Rudolph-Geiger S."/>
            <person name="Teucke M."/>
            <person name="Lanz C."/>
            <person name="Raddatz G."/>
            <person name="Osoegawa K."/>
            <person name="Zhu B."/>
            <person name="Rapp A."/>
            <person name="Widaa S."/>
            <person name="Langford C."/>
            <person name="Yang F."/>
            <person name="Schuster S.C."/>
            <person name="Carter N.P."/>
            <person name="Harrow J."/>
            <person name="Ning Z."/>
            <person name="Herrero J."/>
            <person name="Searle S.M."/>
            <person name="Enright A."/>
            <person name="Geisler R."/>
            <person name="Plasterk R.H."/>
            <person name="Lee C."/>
            <person name="Westerfield M."/>
            <person name="de Jong P.J."/>
            <person name="Zon L.I."/>
            <person name="Postlethwait J.H."/>
            <person name="Nusslein-Volhard C."/>
            <person name="Hubbard T.J."/>
            <person name="Roest Crollius H."/>
            <person name="Rogers J."/>
            <person name="Stemple D.L."/>
        </authorList>
    </citation>
    <scope>NUCLEOTIDE SEQUENCE [LARGE SCALE GENOMIC DNA]</scope>
    <source>
        <strain evidence="3">Tuebingen</strain>
    </source>
</reference>
<dbReference type="CTD" id="3596"/>
<proteinExistence type="evidence at transcript level"/>
<dbReference type="KEGG" id="dre:794053"/>
<dbReference type="HOGENOM" id="CLU_1677254_0_0_1"/>
<accession>A0A8M1NXJ5</accession>
<dbReference type="Bgee" id="ENSDARG00000077809">
    <property type="expression patterns" value="Expressed in retina and 11 other cell types or tissues"/>
</dbReference>
<dbReference type="PaxDb" id="7955-ENSDARP00000103364"/>
<dbReference type="Ensembl" id="ENSDART00000109512.4">
    <property type="protein sequence ID" value="ENSDARP00000103364.3"/>
    <property type="gene ID" value="ENSDARG00000077809.4"/>
</dbReference>